<feature type="region of interest" description="Disordered" evidence="1">
    <location>
        <begin position="430"/>
        <end position="456"/>
    </location>
</feature>
<dbReference type="Gene3D" id="2.130.10.10">
    <property type="entry name" value="YVTN repeat-like/Quinoprotein amine dehydrogenase"/>
    <property type="match status" value="1"/>
</dbReference>
<evidence type="ECO:0000256" key="1">
    <source>
        <dbReference type="SAM" id="MobiDB-lite"/>
    </source>
</evidence>
<dbReference type="SUPFAM" id="SSF50998">
    <property type="entry name" value="Quinoprotein alcohol dehydrogenase-like"/>
    <property type="match status" value="1"/>
</dbReference>
<evidence type="ECO:0000313" key="3">
    <source>
        <dbReference type="Proteomes" id="UP001566132"/>
    </source>
</evidence>
<sequence>MDKIHRYANKRNLNDSKYHKGISPRYYRGSRRGSHRGRGSWGEWNFQKNNFRKTHSINNIEENTNSRAESPIEGSEEYQKRKIEKTSALIMRHLLSPNESVISNSNGMASSEPSIIAVQQSKNNGNSEKSMDNFVNHVTSAKSSAREIRDQLMKYITKLNDGRRKNFINTKSNSWDNAINNIQKQKRLEISRVLRSMNSKSSSTNNSTDPEDSIVADIGINLEELPKDVIEELKRTLHLDLETIDGEMDDSTLIRDDMTRNHISIENLTSSDKDSVQSGETKNLKSFLDRFQKPPNFYSKNQHSHENLQETIDIKDENERAVKSNLNDSLDMFLQTTDHLEIDCNGKYDNNLSHQKESSSQCTSDNMESIILQIIKQDKCLKLENIADIIEKADIVEKCIEHLTGYRRWLTDCILNCVNTNINNTLSDIKSSNNSTSQRSSLNTSDKEIVDQKNAHDRKKRRKIDVECHKTDTKEDIIQSSEFFIQFPVIEEQITFIEIVNEFLILSTHSGDILYLSLTDGSIQHRIDVTSSTITSLSFIRGLNGQIDMYIGSLEEVFRAYDFNKKTLLRTTSINDQIKCMDSMWNFVFLGCKNGSLMRYSCDKRKIEFNDEPTMGKEILMLKAGQEGPRKVLVLSYRQTPIYIKDAMSGLYLRSFNIEASTPTVYSLVIYKNNLYCGTAKNNVWVFSFHDGILRQEIIPDDGKGVSCLKIRKNFLFVGCYNGCIYIYNLEDNKLLHSLNCKQGSIASMEVLSKQKTIKKRFRKIYFAHITLEVFRIF</sequence>
<reference evidence="2 3" key="1">
    <citation type="submission" date="2024-05" db="EMBL/GenBank/DDBJ databases">
        <title>Genetic variation in Jamaican populations of the coffee berry borer (Hypothenemus hampei).</title>
        <authorList>
            <person name="Errbii M."/>
            <person name="Myrie A."/>
        </authorList>
    </citation>
    <scope>NUCLEOTIDE SEQUENCE [LARGE SCALE GENOMIC DNA]</scope>
    <source>
        <strain evidence="2">JA-Hopewell-2020-01-JO</strain>
        <tissue evidence="2">Whole body</tissue>
    </source>
</reference>
<feature type="compositionally biased region" description="Basic residues" evidence="1">
    <location>
        <begin position="28"/>
        <end position="38"/>
    </location>
</feature>
<dbReference type="PANTHER" id="PTHR14435:SF2">
    <property type="entry name" value="ZINC FINGER PROTEIN 106"/>
    <property type="match status" value="1"/>
</dbReference>
<feature type="region of interest" description="Disordered" evidence="1">
    <location>
        <begin position="1"/>
        <end position="41"/>
    </location>
</feature>
<comment type="caution">
    <text evidence="2">The sequence shown here is derived from an EMBL/GenBank/DDBJ whole genome shotgun (WGS) entry which is preliminary data.</text>
</comment>
<dbReference type="PANTHER" id="PTHR14435">
    <property type="entry name" value="ZINC FINGER PROTEIN 106"/>
    <property type="match status" value="1"/>
</dbReference>
<organism evidence="2 3">
    <name type="scientific">Hypothenemus hampei</name>
    <name type="common">Coffee berry borer</name>
    <dbReference type="NCBI Taxonomy" id="57062"/>
    <lineage>
        <taxon>Eukaryota</taxon>
        <taxon>Metazoa</taxon>
        <taxon>Ecdysozoa</taxon>
        <taxon>Arthropoda</taxon>
        <taxon>Hexapoda</taxon>
        <taxon>Insecta</taxon>
        <taxon>Pterygota</taxon>
        <taxon>Neoptera</taxon>
        <taxon>Endopterygota</taxon>
        <taxon>Coleoptera</taxon>
        <taxon>Polyphaga</taxon>
        <taxon>Cucujiformia</taxon>
        <taxon>Curculionidae</taxon>
        <taxon>Scolytinae</taxon>
        <taxon>Hypothenemus</taxon>
    </lineage>
</organism>
<name>A0ABD1F9T9_HYPHA</name>
<dbReference type="InterPro" id="IPR042622">
    <property type="entry name" value="Znf106"/>
</dbReference>
<dbReference type="AlphaFoldDB" id="A0ABD1F9T9"/>
<dbReference type="Proteomes" id="UP001566132">
    <property type="component" value="Unassembled WGS sequence"/>
</dbReference>
<dbReference type="EMBL" id="JBDJPC010000002">
    <property type="protein sequence ID" value="KAL1514373.1"/>
    <property type="molecule type" value="Genomic_DNA"/>
</dbReference>
<keyword evidence="3" id="KW-1185">Reference proteome</keyword>
<accession>A0ABD1F9T9</accession>
<evidence type="ECO:0000313" key="2">
    <source>
        <dbReference type="EMBL" id="KAL1514373.1"/>
    </source>
</evidence>
<proteinExistence type="predicted"/>
<protein>
    <submittedName>
        <fullName evidence="2">Uncharacterized protein</fullName>
    </submittedName>
</protein>
<feature type="region of interest" description="Disordered" evidence="1">
    <location>
        <begin position="58"/>
        <end position="78"/>
    </location>
</feature>
<feature type="compositionally biased region" description="Low complexity" evidence="1">
    <location>
        <begin position="431"/>
        <end position="444"/>
    </location>
</feature>
<feature type="compositionally biased region" description="Basic and acidic residues" evidence="1">
    <location>
        <begin position="445"/>
        <end position="455"/>
    </location>
</feature>
<dbReference type="InterPro" id="IPR011047">
    <property type="entry name" value="Quinoprotein_ADH-like_sf"/>
</dbReference>
<gene>
    <name evidence="2" type="ORF">ABEB36_003641</name>
</gene>
<feature type="compositionally biased region" description="Polar residues" evidence="1">
    <location>
        <begin position="58"/>
        <end position="68"/>
    </location>
</feature>
<dbReference type="InterPro" id="IPR015943">
    <property type="entry name" value="WD40/YVTN_repeat-like_dom_sf"/>
</dbReference>